<feature type="domain" description="Knr4/Smi1-like" evidence="1">
    <location>
        <begin position="42"/>
        <end position="161"/>
    </location>
</feature>
<dbReference type="Pfam" id="PF09346">
    <property type="entry name" value="SMI1_KNR4"/>
    <property type="match status" value="1"/>
</dbReference>
<dbReference type="InterPro" id="IPR037883">
    <property type="entry name" value="Knr4/Smi1-like_sf"/>
</dbReference>
<proteinExistence type="predicted"/>
<evidence type="ECO:0000313" key="2">
    <source>
        <dbReference type="EMBL" id="QEV42443.1"/>
    </source>
</evidence>
<dbReference type="InterPro" id="IPR018958">
    <property type="entry name" value="Knr4/Smi1-like_dom"/>
</dbReference>
<dbReference type="Proteomes" id="UP000325763">
    <property type="component" value="Chromosome"/>
</dbReference>
<evidence type="ECO:0000313" key="3">
    <source>
        <dbReference type="Proteomes" id="UP000325763"/>
    </source>
</evidence>
<dbReference type="AlphaFoldDB" id="A0A5P2WF07"/>
<name>A0A5P2WF07_9ACTN</name>
<reference evidence="2 3" key="1">
    <citation type="submission" date="2017-09" db="EMBL/GenBank/DDBJ databases">
        <title>Streptomyces genome completion.</title>
        <authorList>
            <person name="Lee N."/>
            <person name="Cho B.-K."/>
        </authorList>
    </citation>
    <scope>NUCLEOTIDE SEQUENCE [LARGE SCALE GENOMIC DNA]</scope>
    <source>
        <strain evidence="2 3">ATCC 14899</strain>
    </source>
</reference>
<evidence type="ECO:0000259" key="1">
    <source>
        <dbReference type="Pfam" id="PF09346"/>
    </source>
</evidence>
<dbReference type="EMBL" id="CP023747">
    <property type="protein sequence ID" value="QEV42443.1"/>
    <property type="molecule type" value="Genomic_DNA"/>
</dbReference>
<organism evidence="2 3">
    <name type="scientific">Streptomyces nodosus</name>
    <dbReference type="NCBI Taxonomy" id="40318"/>
    <lineage>
        <taxon>Bacteria</taxon>
        <taxon>Bacillati</taxon>
        <taxon>Actinomycetota</taxon>
        <taxon>Actinomycetes</taxon>
        <taxon>Kitasatosporales</taxon>
        <taxon>Streptomycetaceae</taxon>
        <taxon>Streptomyces</taxon>
    </lineage>
</organism>
<sequence>MVQHRQILFGGRGGMASSLGRLRALLGEPEPWGRARARLWTASEDYLGVELPSDYKAFLDLYGPGSIDGYLSLSRPLVAGQAELDRLWSSEDWRRARLGAPELYPYPFHPDPGGLISWGSDEHGSEYFFRPVEPDPDEWRVVVGSECSDWFETAGTFCDFLVRCFDRRDRPPFMDRGWPSTGARYQSDACCDS</sequence>
<dbReference type="SUPFAM" id="SSF160631">
    <property type="entry name" value="SMI1/KNR4-like"/>
    <property type="match status" value="1"/>
</dbReference>
<dbReference type="Gene3D" id="3.40.1580.10">
    <property type="entry name" value="SMI1/KNR4-like"/>
    <property type="match status" value="1"/>
</dbReference>
<protein>
    <recommendedName>
        <fullName evidence="1">Knr4/Smi1-like domain-containing protein</fullName>
    </recommendedName>
</protein>
<gene>
    <name evidence="2" type="ORF">CP978_31385</name>
</gene>
<accession>A0A5P2WF07</accession>
<dbReference type="KEGG" id="snq:CP978_31385"/>